<dbReference type="Gene3D" id="1.10.150.20">
    <property type="entry name" value="5' to 3' exonuclease, C-terminal subdomain"/>
    <property type="match status" value="1"/>
</dbReference>
<dbReference type="InterPro" id="IPR003583">
    <property type="entry name" value="Hlx-hairpin-Hlx_DNA-bd_motif"/>
</dbReference>
<comment type="subcellular location">
    <subcellularLocation>
        <location evidence="6">Cytoplasm</location>
    </subcellularLocation>
</comment>
<evidence type="ECO:0000256" key="5">
    <source>
        <dbReference type="ARBA" id="ARBA00023204"/>
    </source>
</evidence>
<keyword evidence="8" id="KW-0347">Helicase</keyword>
<evidence type="ECO:0000256" key="1">
    <source>
        <dbReference type="ARBA" id="ARBA00022490"/>
    </source>
</evidence>
<name>A0A134AJR9_9FUSO</name>
<keyword evidence="9" id="KW-1185">Reference proteome</keyword>
<dbReference type="Pfam" id="PF14520">
    <property type="entry name" value="HHH_5"/>
    <property type="match status" value="1"/>
</dbReference>
<dbReference type="GO" id="GO:0005524">
    <property type="term" value="F:ATP binding"/>
    <property type="evidence" value="ECO:0007669"/>
    <property type="project" value="InterPro"/>
</dbReference>
<dbReference type="Proteomes" id="UP000070483">
    <property type="component" value="Unassembled WGS sequence"/>
</dbReference>
<dbReference type="Gene3D" id="2.40.50.140">
    <property type="entry name" value="Nucleic acid-binding proteins"/>
    <property type="match status" value="1"/>
</dbReference>
<dbReference type="STRING" id="157687.HMPREF3180_00821"/>
<feature type="region of interest" description="Domain III" evidence="6">
    <location>
        <begin position="153"/>
        <end position="213"/>
    </location>
</feature>
<keyword evidence="3 6" id="KW-0238">DNA-binding</keyword>
<sequence>MFEYILGKLAVKKIDYVALEINGLAYKIHISLKTFEKIGNIGNDEKLYIFTNVKEDDISLYGFKTQNERELFKALISISGVGPKLAIAILSTFNMREIIEIVTEDESKIFTRVPGLGIKKAQKMILDLKDKVKKIDISEMLEETSNLSNGKLITSESFDPKISLMKEDLKLALESLGYTNTDISKWIKDSELAQLKDISEAIKIVLQKIQNKK</sequence>
<dbReference type="GO" id="GO:0048476">
    <property type="term" value="C:Holliday junction resolvase complex"/>
    <property type="evidence" value="ECO:0007669"/>
    <property type="project" value="UniProtKB-UniRule"/>
</dbReference>
<dbReference type="InterPro" id="IPR010994">
    <property type="entry name" value="RuvA_2-like"/>
</dbReference>
<keyword evidence="8" id="KW-0547">Nucleotide-binding</keyword>
<comment type="domain">
    <text evidence="6">Has three domains with a flexible linker between the domains II and III and assumes an 'L' shape. Domain III is highly mobile and contacts RuvB.</text>
</comment>
<accession>A0A134AJR9</accession>
<feature type="domain" description="Helix-hairpin-helix DNA-binding motif class 1" evidence="7">
    <location>
        <begin position="108"/>
        <end position="127"/>
    </location>
</feature>
<reference evidence="9" key="1">
    <citation type="submission" date="2016-01" db="EMBL/GenBank/DDBJ databases">
        <authorList>
            <person name="Mitreva M."/>
            <person name="Pepin K.H."/>
            <person name="Mihindukulasuriya K.A."/>
            <person name="Fulton R."/>
            <person name="Fronick C."/>
            <person name="O'Laughlin M."/>
            <person name="Miner T."/>
            <person name="Herter B."/>
            <person name="Rosa B.A."/>
            <person name="Cordes M."/>
            <person name="Tomlinson C."/>
            <person name="Wollam A."/>
            <person name="Palsikar V.B."/>
            <person name="Mardis E.R."/>
            <person name="Wilson R.K."/>
        </authorList>
    </citation>
    <scope>NUCLEOTIDE SEQUENCE [LARGE SCALE GENOMIC DNA]</scope>
    <source>
        <strain evidence="9">KA00185</strain>
    </source>
</reference>
<dbReference type="NCBIfam" id="TIGR00084">
    <property type="entry name" value="ruvA"/>
    <property type="match status" value="1"/>
</dbReference>
<protein>
    <recommendedName>
        <fullName evidence="6">Holliday junction branch migration complex subunit RuvA</fullName>
    </recommendedName>
</protein>
<evidence type="ECO:0000313" key="9">
    <source>
        <dbReference type="Proteomes" id="UP000070483"/>
    </source>
</evidence>
<comment type="similarity">
    <text evidence="6">Belongs to the RuvA family.</text>
</comment>
<dbReference type="InterPro" id="IPR012340">
    <property type="entry name" value="NA-bd_OB-fold"/>
</dbReference>
<dbReference type="AlphaFoldDB" id="A0A134AJR9"/>
<organism evidence="8 9">
    <name type="scientific">Leptotrichia wadei</name>
    <dbReference type="NCBI Taxonomy" id="157687"/>
    <lineage>
        <taxon>Bacteria</taxon>
        <taxon>Fusobacteriati</taxon>
        <taxon>Fusobacteriota</taxon>
        <taxon>Fusobacteriia</taxon>
        <taxon>Fusobacteriales</taxon>
        <taxon>Leptotrichiaceae</taxon>
        <taxon>Leptotrichia</taxon>
    </lineage>
</organism>
<dbReference type="InterPro" id="IPR000085">
    <property type="entry name" value="RuvA"/>
</dbReference>
<dbReference type="InterPro" id="IPR013849">
    <property type="entry name" value="DNA_helicase_Holl-junc_RuvA_I"/>
</dbReference>
<dbReference type="SUPFAM" id="SSF47781">
    <property type="entry name" value="RuvA domain 2-like"/>
    <property type="match status" value="1"/>
</dbReference>
<evidence type="ECO:0000256" key="4">
    <source>
        <dbReference type="ARBA" id="ARBA00023172"/>
    </source>
</evidence>
<evidence type="ECO:0000256" key="3">
    <source>
        <dbReference type="ARBA" id="ARBA00023125"/>
    </source>
</evidence>
<dbReference type="GO" id="GO:0006310">
    <property type="term" value="P:DNA recombination"/>
    <property type="evidence" value="ECO:0007669"/>
    <property type="project" value="UniProtKB-UniRule"/>
</dbReference>
<evidence type="ECO:0000256" key="6">
    <source>
        <dbReference type="HAMAP-Rule" id="MF_00031"/>
    </source>
</evidence>
<keyword evidence="8" id="KW-0378">Hydrolase</keyword>
<comment type="caution">
    <text evidence="8">The sequence shown here is derived from an EMBL/GenBank/DDBJ whole genome shotgun (WGS) entry which is preliminary data.</text>
</comment>
<comment type="caution">
    <text evidence="6">Lacks conserved residue(s) required for the propagation of feature annotation.</text>
</comment>
<dbReference type="Pfam" id="PF01330">
    <property type="entry name" value="RuvA_N"/>
    <property type="match status" value="1"/>
</dbReference>
<keyword evidence="1 6" id="KW-0963">Cytoplasm</keyword>
<dbReference type="GO" id="GO:0006281">
    <property type="term" value="P:DNA repair"/>
    <property type="evidence" value="ECO:0007669"/>
    <property type="project" value="UniProtKB-UniRule"/>
</dbReference>
<dbReference type="HAMAP" id="MF_00031">
    <property type="entry name" value="DNA_HJ_migration_RuvA"/>
    <property type="match status" value="1"/>
</dbReference>
<dbReference type="SMART" id="SM00278">
    <property type="entry name" value="HhH1"/>
    <property type="match status" value="2"/>
</dbReference>
<dbReference type="OrthoDB" id="5293449at2"/>
<dbReference type="RefSeq" id="WP_060917666.1">
    <property type="nucleotide sequence ID" value="NZ_KQ960046.1"/>
</dbReference>
<feature type="domain" description="Helix-hairpin-helix DNA-binding motif class 1" evidence="7">
    <location>
        <begin position="73"/>
        <end position="92"/>
    </location>
</feature>
<evidence type="ECO:0000256" key="2">
    <source>
        <dbReference type="ARBA" id="ARBA00022763"/>
    </source>
</evidence>
<keyword evidence="5 6" id="KW-0234">DNA repair</keyword>
<dbReference type="SUPFAM" id="SSF50249">
    <property type="entry name" value="Nucleic acid-binding proteins"/>
    <property type="match status" value="1"/>
</dbReference>
<keyword evidence="2 6" id="KW-0227">DNA damage</keyword>
<dbReference type="GO" id="GO:0005737">
    <property type="term" value="C:cytoplasm"/>
    <property type="evidence" value="ECO:0007669"/>
    <property type="project" value="UniProtKB-SubCell"/>
</dbReference>
<dbReference type="GO" id="GO:0000400">
    <property type="term" value="F:four-way junction DNA binding"/>
    <property type="evidence" value="ECO:0007669"/>
    <property type="project" value="UniProtKB-UniRule"/>
</dbReference>
<evidence type="ECO:0000259" key="7">
    <source>
        <dbReference type="SMART" id="SM00278"/>
    </source>
</evidence>
<gene>
    <name evidence="6" type="primary">ruvA</name>
    <name evidence="8" type="ORF">HMPREF3180_00821</name>
</gene>
<comment type="function">
    <text evidence="6">The RuvA-RuvB-RuvC complex processes Holliday junction (HJ) DNA during genetic recombination and DNA repair, while the RuvA-RuvB complex plays an important role in the rescue of blocked DNA replication forks via replication fork reversal (RFR). RuvA specifically binds to HJ cruciform DNA, conferring on it an open structure. The RuvB hexamer acts as an ATP-dependent pump, pulling dsDNA into and through the RuvAB complex. HJ branch migration allows RuvC to scan DNA until it finds its consensus sequence, where it cleaves and resolves the cruciform DNA.</text>
</comment>
<dbReference type="EMBL" id="LSDD01000056">
    <property type="protein sequence ID" value="KXB67957.1"/>
    <property type="molecule type" value="Genomic_DNA"/>
</dbReference>
<dbReference type="PATRIC" id="fig|157687.3.peg.818"/>
<keyword evidence="4 6" id="KW-0233">DNA recombination</keyword>
<evidence type="ECO:0000313" key="8">
    <source>
        <dbReference type="EMBL" id="KXB67957.1"/>
    </source>
</evidence>
<keyword evidence="8" id="KW-0067">ATP-binding</keyword>
<proteinExistence type="inferred from homology"/>
<feature type="region of interest" description="Domain I" evidence="6">
    <location>
        <begin position="1"/>
        <end position="64"/>
    </location>
</feature>
<dbReference type="GO" id="GO:0009378">
    <property type="term" value="F:four-way junction helicase activity"/>
    <property type="evidence" value="ECO:0007669"/>
    <property type="project" value="InterPro"/>
</dbReference>
<comment type="subunit">
    <text evidence="6">Homotetramer. Forms an RuvA(8)-RuvB(12)-Holliday junction (HJ) complex. HJ DNA is sandwiched between 2 RuvA tetramers; dsDNA enters through RuvA and exits via RuvB. An RuvB hexamer assembles on each DNA strand where it exits the tetramer. Each RuvB hexamer is contacted by two RuvA subunits (via domain III) on 2 adjacent RuvB subunits; this complex drives branch migration. In the full resolvosome a probable DNA-RuvA(4)-RuvB(12)-RuvC(2) complex forms which resolves the HJ.</text>
</comment>